<evidence type="ECO:0000256" key="8">
    <source>
        <dbReference type="ARBA" id="ARBA00022777"/>
    </source>
</evidence>
<dbReference type="PANTHER" id="PTHR43304">
    <property type="entry name" value="PHYTOCHROME-LIKE PROTEIN CPH1"/>
    <property type="match status" value="1"/>
</dbReference>
<dbReference type="Pfam" id="PF08447">
    <property type="entry name" value="PAS_3"/>
    <property type="match status" value="1"/>
</dbReference>
<evidence type="ECO:0000256" key="2">
    <source>
        <dbReference type="ARBA" id="ARBA00004141"/>
    </source>
</evidence>
<dbReference type="SUPFAM" id="SSF55785">
    <property type="entry name" value="PYP-like sensor domain (PAS domain)"/>
    <property type="match status" value="1"/>
</dbReference>
<dbReference type="GO" id="GO:0000155">
    <property type="term" value="F:phosphorelay sensor kinase activity"/>
    <property type="evidence" value="ECO:0007669"/>
    <property type="project" value="InterPro"/>
</dbReference>
<accession>A0A9J7BHV2</accession>
<evidence type="ECO:0000313" key="18">
    <source>
        <dbReference type="EMBL" id="UWZ82295.1"/>
    </source>
</evidence>
<dbReference type="InterPro" id="IPR036890">
    <property type="entry name" value="HATPase_C_sf"/>
</dbReference>
<dbReference type="SMART" id="SM00387">
    <property type="entry name" value="HATPase_c"/>
    <property type="match status" value="1"/>
</dbReference>
<dbReference type="Gene3D" id="3.30.565.10">
    <property type="entry name" value="Histidine kinase-like ATPase, C-terminal domain"/>
    <property type="match status" value="1"/>
</dbReference>
<dbReference type="InterPro" id="IPR000014">
    <property type="entry name" value="PAS"/>
</dbReference>
<dbReference type="GO" id="GO:0016020">
    <property type="term" value="C:membrane"/>
    <property type="evidence" value="ECO:0007669"/>
    <property type="project" value="UniProtKB-SubCell"/>
</dbReference>
<evidence type="ECO:0000259" key="15">
    <source>
        <dbReference type="PROSITE" id="PS50109"/>
    </source>
</evidence>
<reference evidence="18" key="1">
    <citation type="submission" date="2021-04" db="EMBL/GenBank/DDBJ databases">
        <title>Phylogenetic analysis of Acidobacteriaceae.</title>
        <authorList>
            <person name="Qiu L."/>
            <person name="Zhang Q."/>
        </authorList>
    </citation>
    <scope>NUCLEOTIDE SEQUENCE</scope>
    <source>
        <strain evidence="18">DSM 25168</strain>
    </source>
</reference>
<dbReference type="Pfam" id="PF02518">
    <property type="entry name" value="HATPase_c"/>
    <property type="match status" value="1"/>
</dbReference>
<comment type="catalytic activity">
    <reaction evidence="1">
        <text>ATP + protein L-histidine = ADP + protein N-phospho-L-histidine.</text>
        <dbReference type="EC" id="2.7.13.3"/>
    </reaction>
</comment>
<feature type="transmembrane region" description="Helical" evidence="14">
    <location>
        <begin position="20"/>
        <end position="50"/>
    </location>
</feature>
<keyword evidence="13" id="KW-0175">Coiled coil</keyword>
<gene>
    <name evidence="18" type="ORF">MOP44_17140</name>
</gene>
<evidence type="ECO:0000256" key="9">
    <source>
        <dbReference type="ARBA" id="ARBA00022840"/>
    </source>
</evidence>
<evidence type="ECO:0000256" key="10">
    <source>
        <dbReference type="ARBA" id="ARBA00022989"/>
    </source>
</evidence>
<name>A0A9J7BHV2_9BACT</name>
<dbReference type="PROSITE" id="PS50112">
    <property type="entry name" value="PAS"/>
    <property type="match status" value="1"/>
</dbReference>
<dbReference type="SMART" id="SM00091">
    <property type="entry name" value="PAS"/>
    <property type="match status" value="1"/>
</dbReference>
<dbReference type="GO" id="GO:0005524">
    <property type="term" value="F:ATP binding"/>
    <property type="evidence" value="ECO:0007669"/>
    <property type="project" value="UniProtKB-KW"/>
</dbReference>
<feature type="transmembrane region" description="Helical" evidence="14">
    <location>
        <begin position="93"/>
        <end position="113"/>
    </location>
</feature>
<keyword evidence="12 14" id="KW-0472">Membrane</keyword>
<dbReference type="SUPFAM" id="SSF55874">
    <property type="entry name" value="ATPase domain of HSP90 chaperone/DNA topoisomerase II/histidine kinase"/>
    <property type="match status" value="1"/>
</dbReference>
<dbReference type="EC" id="2.7.13.3" evidence="3"/>
<evidence type="ECO:0000259" key="17">
    <source>
        <dbReference type="PROSITE" id="PS50113"/>
    </source>
</evidence>
<dbReference type="SMART" id="SM00388">
    <property type="entry name" value="HisKA"/>
    <property type="match status" value="1"/>
</dbReference>
<evidence type="ECO:0000313" key="19">
    <source>
        <dbReference type="Proteomes" id="UP001059380"/>
    </source>
</evidence>
<protein>
    <recommendedName>
        <fullName evidence="3">histidine kinase</fullName>
        <ecNumber evidence="3">2.7.13.3</ecNumber>
    </recommendedName>
</protein>
<organism evidence="18 19">
    <name type="scientific">Occallatibacter riparius</name>
    <dbReference type="NCBI Taxonomy" id="1002689"/>
    <lineage>
        <taxon>Bacteria</taxon>
        <taxon>Pseudomonadati</taxon>
        <taxon>Acidobacteriota</taxon>
        <taxon>Terriglobia</taxon>
        <taxon>Terriglobales</taxon>
        <taxon>Acidobacteriaceae</taxon>
        <taxon>Occallatibacter</taxon>
    </lineage>
</organism>
<dbReference type="CDD" id="cd00082">
    <property type="entry name" value="HisKA"/>
    <property type="match status" value="1"/>
</dbReference>
<dbReference type="KEGG" id="orp:MOP44_17140"/>
<dbReference type="PROSITE" id="PS50113">
    <property type="entry name" value="PAC"/>
    <property type="match status" value="1"/>
</dbReference>
<proteinExistence type="predicted"/>
<dbReference type="Gene3D" id="1.10.287.130">
    <property type="match status" value="1"/>
</dbReference>
<dbReference type="RefSeq" id="WP_260791476.1">
    <property type="nucleotide sequence ID" value="NZ_CP093313.1"/>
</dbReference>
<comment type="subcellular location">
    <subcellularLocation>
        <location evidence="2">Membrane</location>
        <topology evidence="2">Multi-pass membrane protein</topology>
    </subcellularLocation>
</comment>
<evidence type="ECO:0000256" key="11">
    <source>
        <dbReference type="ARBA" id="ARBA00023012"/>
    </source>
</evidence>
<dbReference type="PRINTS" id="PR00344">
    <property type="entry name" value="BCTRLSENSOR"/>
</dbReference>
<dbReference type="Gene3D" id="3.30.450.20">
    <property type="entry name" value="PAS domain"/>
    <property type="match status" value="1"/>
</dbReference>
<dbReference type="InterPro" id="IPR036097">
    <property type="entry name" value="HisK_dim/P_sf"/>
</dbReference>
<dbReference type="EMBL" id="CP093313">
    <property type="protein sequence ID" value="UWZ82295.1"/>
    <property type="molecule type" value="Genomic_DNA"/>
</dbReference>
<evidence type="ECO:0000256" key="13">
    <source>
        <dbReference type="SAM" id="Coils"/>
    </source>
</evidence>
<dbReference type="InterPro" id="IPR004358">
    <property type="entry name" value="Sig_transdc_His_kin-like_C"/>
</dbReference>
<feature type="domain" description="PAS" evidence="16">
    <location>
        <begin position="149"/>
        <end position="208"/>
    </location>
</feature>
<dbReference type="InterPro" id="IPR013655">
    <property type="entry name" value="PAS_fold_3"/>
</dbReference>
<dbReference type="SUPFAM" id="SSF47384">
    <property type="entry name" value="Homodimeric domain of signal transducing histidine kinase"/>
    <property type="match status" value="1"/>
</dbReference>
<evidence type="ECO:0000259" key="16">
    <source>
        <dbReference type="PROSITE" id="PS50112"/>
    </source>
</evidence>
<keyword evidence="5" id="KW-0808">Transferase</keyword>
<dbReference type="InterPro" id="IPR035965">
    <property type="entry name" value="PAS-like_dom_sf"/>
</dbReference>
<keyword evidence="19" id="KW-1185">Reference proteome</keyword>
<evidence type="ECO:0000256" key="4">
    <source>
        <dbReference type="ARBA" id="ARBA00022553"/>
    </source>
</evidence>
<keyword evidence="11" id="KW-0902">Two-component regulatory system</keyword>
<keyword evidence="8" id="KW-0418">Kinase</keyword>
<evidence type="ECO:0000256" key="14">
    <source>
        <dbReference type="SAM" id="Phobius"/>
    </source>
</evidence>
<feature type="domain" description="Histidine kinase" evidence="15">
    <location>
        <begin position="294"/>
        <end position="508"/>
    </location>
</feature>
<feature type="domain" description="PAC" evidence="17">
    <location>
        <begin position="222"/>
        <end position="274"/>
    </location>
</feature>
<dbReference type="AlphaFoldDB" id="A0A9J7BHV2"/>
<dbReference type="Gene3D" id="1.20.120.620">
    <property type="entry name" value="Backbone structure of the membrane domain of e. Coli histidine kinase receptor kdpd"/>
    <property type="match status" value="1"/>
</dbReference>
<dbReference type="InterPro" id="IPR052162">
    <property type="entry name" value="Sensor_kinase/Photoreceptor"/>
</dbReference>
<keyword evidence="10 14" id="KW-1133">Transmembrane helix</keyword>
<dbReference type="Pfam" id="PF00512">
    <property type="entry name" value="HisKA"/>
    <property type="match status" value="1"/>
</dbReference>
<dbReference type="PANTHER" id="PTHR43304:SF1">
    <property type="entry name" value="PAC DOMAIN-CONTAINING PROTEIN"/>
    <property type="match status" value="1"/>
</dbReference>
<dbReference type="CDD" id="cd00130">
    <property type="entry name" value="PAS"/>
    <property type="match status" value="1"/>
</dbReference>
<dbReference type="InterPro" id="IPR005467">
    <property type="entry name" value="His_kinase_dom"/>
</dbReference>
<keyword evidence="9 18" id="KW-0067">ATP-binding</keyword>
<keyword evidence="7" id="KW-0547">Nucleotide-binding</keyword>
<evidence type="ECO:0000256" key="5">
    <source>
        <dbReference type="ARBA" id="ARBA00022679"/>
    </source>
</evidence>
<dbReference type="InterPro" id="IPR038318">
    <property type="entry name" value="KdpD_sf"/>
</dbReference>
<feature type="transmembrane region" description="Helical" evidence="14">
    <location>
        <begin position="57"/>
        <end position="81"/>
    </location>
</feature>
<keyword evidence="6 14" id="KW-0812">Transmembrane</keyword>
<keyword evidence="4" id="KW-0597">Phosphoprotein</keyword>
<evidence type="ECO:0000256" key="6">
    <source>
        <dbReference type="ARBA" id="ARBA00022692"/>
    </source>
</evidence>
<dbReference type="InterPro" id="IPR003594">
    <property type="entry name" value="HATPase_dom"/>
</dbReference>
<dbReference type="PROSITE" id="PS50109">
    <property type="entry name" value="HIS_KIN"/>
    <property type="match status" value="1"/>
</dbReference>
<evidence type="ECO:0000256" key="1">
    <source>
        <dbReference type="ARBA" id="ARBA00000085"/>
    </source>
</evidence>
<dbReference type="Pfam" id="PF13493">
    <property type="entry name" value="DUF4118"/>
    <property type="match status" value="1"/>
</dbReference>
<sequence>MTLRAEQISNYAMEYVGRPLAVAVFFVLLALLWTFALQHIFAYPFIFLFLGAVMCSAWFGGFIAGLISAAMSTFLVEFFFMPPLYSLSVGPQYRSYLTAFIVCAIAITGVSAARKRIESAIRSSRDELEVRVEERTVELQQSNAEIREREHELRLLTEAIPQQIWRTDRTGSIEYANRDLLEYLGKSVDQLAGERFYDIIHPDDVAAVISQWDEARLSTTKLEVKARVQGADGSFRWFILRANPHFQESGALACWYGVHIDVEDQERAQQELLVSQERLSRFSRTLSMAELSAAIAHELNQPLTAILTDAHACRRWLQMQPPNLSRAEATADRIVRDSTRASQVVSRVRSLFSRTDYVREPADMNDIIREMARLLRDEAMRRKIGITLQLSDPLPSVSIDRVQIQQLLLNLAVNGMEAMAAGASIPFLEISTTVSAETEIQVTVRDHGAGLNEESRAHMFEPFFTTKQGGTGMGLAICRSIIEEHDGSIWAESLGDGTAIHFTLRTTA</sequence>
<dbReference type="InterPro" id="IPR025201">
    <property type="entry name" value="KdpD_TM"/>
</dbReference>
<dbReference type="InterPro" id="IPR003661">
    <property type="entry name" value="HisK_dim/P_dom"/>
</dbReference>
<feature type="coiled-coil region" evidence="13">
    <location>
        <begin position="125"/>
        <end position="159"/>
    </location>
</feature>
<evidence type="ECO:0000256" key="3">
    <source>
        <dbReference type="ARBA" id="ARBA00012438"/>
    </source>
</evidence>
<evidence type="ECO:0000256" key="12">
    <source>
        <dbReference type="ARBA" id="ARBA00023136"/>
    </source>
</evidence>
<dbReference type="NCBIfam" id="TIGR00229">
    <property type="entry name" value="sensory_box"/>
    <property type="match status" value="1"/>
</dbReference>
<dbReference type="InterPro" id="IPR000700">
    <property type="entry name" value="PAS-assoc_C"/>
</dbReference>
<dbReference type="Proteomes" id="UP001059380">
    <property type="component" value="Chromosome"/>
</dbReference>
<evidence type="ECO:0000256" key="7">
    <source>
        <dbReference type="ARBA" id="ARBA00022741"/>
    </source>
</evidence>